<dbReference type="SUPFAM" id="SSF46785">
    <property type="entry name" value="Winged helix' DNA-binding domain"/>
    <property type="match status" value="1"/>
</dbReference>
<name>A0A848KL55_9NOCA</name>
<dbReference type="GO" id="GO:0003677">
    <property type="term" value="F:DNA binding"/>
    <property type="evidence" value="ECO:0007669"/>
    <property type="project" value="UniProtKB-KW"/>
</dbReference>
<dbReference type="SMART" id="SM00347">
    <property type="entry name" value="HTH_MARR"/>
    <property type="match status" value="1"/>
</dbReference>
<evidence type="ECO:0000256" key="3">
    <source>
        <dbReference type="ARBA" id="ARBA00023163"/>
    </source>
</evidence>
<dbReference type="Gene3D" id="1.10.10.10">
    <property type="entry name" value="Winged helix-like DNA-binding domain superfamily/Winged helix DNA-binding domain"/>
    <property type="match status" value="1"/>
</dbReference>
<keyword evidence="1" id="KW-0805">Transcription regulation</keyword>
<evidence type="ECO:0000259" key="4">
    <source>
        <dbReference type="PROSITE" id="PS50995"/>
    </source>
</evidence>
<sequence length="142" mass="15905">MRSVDTKFSLSLLLRQVERKVAALLVPALEQADLSLDQWRVMAAMIDSGGVPMAELAEASIVAGSTLTRHVDRLVDRGLVIRRIDPTDRRKVIALLSPRGESTAHDLRRLEMSLQESIVERLGNDHFHVLTTELERLDAELD</sequence>
<comment type="caution">
    <text evidence="5">The sequence shown here is derived from an EMBL/GenBank/DDBJ whole genome shotgun (WGS) entry which is preliminary data.</text>
</comment>
<evidence type="ECO:0000256" key="1">
    <source>
        <dbReference type="ARBA" id="ARBA00023015"/>
    </source>
</evidence>
<dbReference type="PROSITE" id="PS50995">
    <property type="entry name" value="HTH_MARR_2"/>
    <property type="match status" value="1"/>
</dbReference>
<dbReference type="GO" id="GO:0006950">
    <property type="term" value="P:response to stress"/>
    <property type="evidence" value="ECO:0007669"/>
    <property type="project" value="TreeGrafter"/>
</dbReference>
<reference evidence="5 6" key="1">
    <citation type="submission" date="2019-05" db="EMBL/GenBank/DDBJ databases">
        <authorList>
            <person name="Lee S.D."/>
        </authorList>
    </citation>
    <scope>NUCLEOTIDE SEQUENCE [LARGE SCALE GENOMIC DNA]</scope>
    <source>
        <strain evidence="5 6">YC2-7</strain>
    </source>
</reference>
<reference evidence="5 6" key="2">
    <citation type="submission" date="2020-06" db="EMBL/GenBank/DDBJ databases">
        <title>Antribacter stalactiti gen. nov., sp. nov., a new member of the family Nacardiaceae isolated from a cave.</title>
        <authorList>
            <person name="Kim I.S."/>
        </authorList>
    </citation>
    <scope>NUCLEOTIDE SEQUENCE [LARGE SCALE GENOMIC DNA]</scope>
    <source>
        <strain evidence="5 6">YC2-7</strain>
    </source>
</reference>
<dbReference type="EMBL" id="VCQU01000007">
    <property type="protein sequence ID" value="NMN97402.1"/>
    <property type="molecule type" value="Genomic_DNA"/>
</dbReference>
<dbReference type="PANTHER" id="PTHR33164:SF64">
    <property type="entry name" value="TRANSCRIPTIONAL REGULATOR SLYA"/>
    <property type="match status" value="1"/>
</dbReference>
<dbReference type="GO" id="GO:0003700">
    <property type="term" value="F:DNA-binding transcription factor activity"/>
    <property type="evidence" value="ECO:0007669"/>
    <property type="project" value="InterPro"/>
</dbReference>
<evidence type="ECO:0000313" key="5">
    <source>
        <dbReference type="EMBL" id="NMN97402.1"/>
    </source>
</evidence>
<accession>A0A848KL55</accession>
<protein>
    <submittedName>
        <fullName evidence="5">MarR family transcriptional regulator</fullName>
    </submittedName>
</protein>
<dbReference type="AlphaFoldDB" id="A0A848KL55"/>
<dbReference type="InterPro" id="IPR036388">
    <property type="entry name" value="WH-like_DNA-bd_sf"/>
</dbReference>
<dbReference type="InterPro" id="IPR039422">
    <property type="entry name" value="MarR/SlyA-like"/>
</dbReference>
<dbReference type="PANTHER" id="PTHR33164">
    <property type="entry name" value="TRANSCRIPTIONAL REGULATOR, MARR FAMILY"/>
    <property type="match status" value="1"/>
</dbReference>
<dbReference type="RefSeq" id="WP_169590236.1">
    <property type="nucleotide sequence ID" value="NZ_VCQU01000007.1"/>
</dbReference>
<keyword evidence="2" id="KW-0238">DNA-binding</keyword>
<dbReference type="InterPro" id="IPR036390">
    <property type="entry name" value="WH_DNA-bd_sf"/>
</dbReference>
<proteinExistence type="predicted"/>
<dbReference type="Proteomes" id="UP000535543">
    <property type="component" value="Unassembled WGS sequence"/>
</dbReference>
<keyword evidence="6" id="KW-1185">Reference proteome</keyword>
<dbReference type="Pfam" id="PF12802">
    <property type="entry name" value="MarR_2"/>
    <property type="match status" value="1"/>
</dbReference>
<keyword evidence="3" id="KW-0804">Transcription</keyword>
<feature type="domain" description="HTH marR-type" evidence="4">
    <location>
        <begin position="7"/>
        <end position="142"/>
    </location>
</feature>
<gene>
    <name evidence="5" type="ORF">FGL95_20405</name>
</gene>
<organism evidence="5 6">
    <name type="scientific">Antrihabitans stalactiti</name>
    <dbReference type="NCBI Taxonomy" id="2584121"/>
    <lineage>
        <taxon>Bacteria</taxon>
        <taxon>Bacillati</taxon>
        <taxon>Actinomycetota</taxon>
        <taxon>Actinomycetes</taxon>
        <taxon>Mycobacteriales</taxon>
        <taxon>Nocardiaceae</taxon>
        <taxon>Antrihabitans</taxon>
    </lineage>
</organism>
<evidence type="ECO:0000313" key="6">
    <source>
        <dbReference type="Proteomes" id="UP000535543"/>
    </source>
</evidence>
<evidence type="ECO:0000256" key="2">
    <source>
        <dbReference type="ARBA" id="ARBA00023125"/>
    </source>
</evidence>
<dbReference type="PROSITE" id="PS01117">
    <property type="entry name" value="HTH_MARR_1"/>
    <property type="match status" value="1"/>
</dbReference>
<dbReference type="InterPro" id="IPR023187">
    <property type="entry name" value="Tscrpt_reg_MarR-type_CS"/>
</dbReference>
<dbReference type="InterPro" id="IPR000835">
    <property type="entry name" value="HTH_MarR-typ"/>
</dbReference>